<dbReference type="OrthoDB" id="439921at2759"/>
<name>A0A1Y2AY41_9TREE</name>
<dbReference type="GO" id="GO:0004485">
    <property type="term" value="F:methylcrotonoyl-CoA carboxylase activity"/>
    <property type="evidence" value="ECO:0007669"/>
    <property type="project" value="UniProtKB-EC"/>
</dbReference>
<reference evidence="9 10" key="1">
    <citation type="submission" date="2016-07" db="EMBL/GenBank/DDBJ databases">
        <title>Pervasive Adenine N6-methylation of Active Genes in Fungi.</title>
        <authorList>
            <consortium name="DOE Joint Genome Institute"/>
            <person name="Mondo S.J."/>
            <person name="Dannebaum R.O."/>
            <person name="Kuo R.C."/>
            <person name="Labutti K."/>
            <person name="Haridas S."/>
            <person name="Kuo A."/>
            <person name="Salamov A."/>
            <person name="Ahrendt S.R."/>
            <person name="Lipzen A."/>
            <person name="Sullivan W."/>
            <person name="Andreopoulos W.B."/>
            <person name="Clum A."/>
            <person name="Lindquist E."/>
            <person name="Daum C."/>
            <person name="Ramamoorthy G.K."/>
            <person name="Gryganskyi A."/>
            <person name="Culley D."/>
            <person name="Magnuson J.K."/>
            <person name="James T.Y."/>
            <person name="O'Malley M.A."/>
            <person name="Stajich J.E."/>
            <person name="Spatafora J.W."/>
            <person name="Visel A."/>
            <person name="Grigoriev I.V."/>
        </authorList>
    </citation>
    <scope>NUCLEOTIDE SEQUENCE [LARGE SCALE GENOMIC DNA]</scope>
    <source>
        <strain evidence="9 10">68-887.2</strain>
    </source>
</reference>
<dbReference type="Pfam" id="PF01039">
    <property type="entry name" value="Carboxyl_trans"/>
    <property type="match status" value="1"/>
</dbReference>
<dbReference type="STRING" id="71784.A0A1Y2AY41"/>
<dbReference type="EMBL" id="MCFC01000038">
    <property type="protein sequence ID" value="ORY27491.1"/>
    <property type="molecule type" value="Genomic_DNA"/>
</dbReference>
<evidence type="ECO:0000256" key="5">
    <source>
        <dbReference type="ARBA" id="ARBA00031404"/>
    </source>
</evidence>
<dbReference type="PROSITE" id="PS50989">
    <property type="entry name" value="COA_CT_CTER"/>
    <property type="match status" value="1"/>
</dbReference>
<organism evidence="9 10">
    <name type="scientific">Naematelia encephala</name>
    <dbReference type="NCBI Taxonomy" id="71784"/>
    <lineage>
        <taxon>Eukaryota</taxon>
        <taxon>Fungi</taxon>
        <taxon>Dikarya</taxon>
        <taxon>Basidiomycota</taxon>
        <taxon>Agaricomycotina</taxon>
        <taxon>Tremellomycetes</taxon>
        <taxon>Tremellales</taxon>
        <taxon>Naemateliaceae</taxon>
        <taxon>Naematelia</taxon>
    </lineage>
</organism>
<evidence type="ECO:0000256" key="2">
    <source>
        <dbReference type="ARBA" id="ARBA00025711"/>
    </source>
</evidence>
<evidence type="ECO:0000256" key="3">
    <source>
        <dbReference type="ARBA" id="ARBA00026116"/>
    </source>
</evidence>
<dbReference type="Gene3D" id="3.90.226.10">
    <property type="entry name" value="2-enoyl-CoA Hydratase, Chain A, domain 1"/>
    <property type="match status" value="2"/>
</dbReference>
<dbReference type="InterPro" id="IPR011763">
    <property type="entry name" value="COA_CT_C"/>
</dbReference>
<feature type="domain" description="CoA carboxyltransferase N-terminal" evidence="7">
    <location>
        <begin position="71"/>
        <end position="329"/>
    </location>
</feature>
<dbReference type="FunFam" id="3.90.226.10:FF:000046">
    <property type="entry name" value="Geranyl-CoA carboxylase beta subunit"/>
    <property type="match status" value="1"/>
</dbReference>
<evidence type="ECO:0000256" key="1">
    <source>
        <dbReference type="ARBA" id="ARBA00006102"/>
    </source>
</evidence>
<comment type="similarity">
    <text evidence="1">Belongs to the AccD/PCCB family.</text>
</comment>
<dbReference type="GO" id="GO:0005739">
    <property type="term" value="C:mitochondrion"/>
    <property type="evidence" value="ECO:0007669"/>
    <property type="project" value="TreeGrafter"/>
</dbReference>
<keyword evidence="9" id="KW-0808">Transferase</keyword>
<evidence type="ECO:0000313" key="10">
    <source>
        <dbReference type="Proteomes" id="UP000193986"/>
    </source>
</evidence>
<dbReference type="GO" id="GO:0006552">
    <property type="term" value="P:L-leucine catabolic process"/>
    <property type="evidence" value="ECO:0007669"/>
    <property type="project" value="UniProtKB-UniPathway"/>
</dbReference>
<dbReference type="Proteomes" id="UP000193986">
    <property type="component" value="Unassembled WGS sequence"/>
</dbReference>
<dbReference type="EC" id="6.4.1.4" evidence="3"/>
<comment type="catalytic activity">
    <reaction evidence="6">
        <text>3-methylbut-2-enoyl-CoA + hydrogencarbonate + ATP = 3-methyl-(2E)-glutaconyl-CoA + ADP + phosphate + H(+)</text>
        <dbReference type="Rhea" id="RHEA:13589"/>
        <dbReference type="ChEBI" id="CHEBI:15378"/>
        <dbReference type="ChEBI" id="CHEBI:17544"/>
        <dbReference type="ChEBI" id="CHEBI:30616"/>
        <dbReference type="ChEBI" id="CHEBI:43474"/>
        <dbReference type="ChEBI" id="CHEBI:57344"/>
        <dbReference type="ChEBI" id="CHEBI:57346"/>
        <dbReference type="ChEBI" id="CHEBI:456216"/>
        <dbReference type="EC" id="6.4.1.4"/>
    </reaction>
</comment>
<dbReference type="GO" id="GO:0016740">
    <property type="term" value="F:transferase activity"/>
    <property type="evidence" value="ECO:0007669"/>
    <property type="project" value="UniProtKB-KW"/>
</dbReference>
<evidence type="ECO:0000259" key="7">
    <source>
        <dbReference type="PROSITE" id="PS50980"/>
    </source>
</evidence>
<evidence type="ECO:0000256" key="4">
    <source>
        <dbReference type="ARBA" id="ARBA00031237"/>
    </source>
</evidence>
<dbReference type="AlphaFoldDB" id="A0A1Y2AY41"/>
<gene>
    <name evidence="9" type="ORF">BCR39DRAFT_565716</name>
</gene>
<dbReference type="UniPathway" id="UPA00363">
    <property type="reaction ID" value="UER00861"/>
</dbReference>
<dbReference type="InParanoid" id="A0A1Y2AY41"/>
<protein>
    <recommendedName>
        <fullName evidence="3">methylcrotonoyl-CoA carboxylase</fullName>
        <ecNumber evidence="3">6.4.1.4</ecNumber>
    </recommendedName>
    <alternativeName>
        <fullName evidence="5">3-methylcrotonyl-CoA carboxylase 2</fullName>
    </alternativeName>
    <alternativeName>
        <fullName evidence="4">3-methylcrotonyl-CoA:carbon dioxide ligase subunit beta</fullName>
    </alternativeName>
</protein>
<dbReference type="FunFam" id="3.90.226.10:FF:000004">
    <property type="entry name" value="Methylcrotonoyl-CoA carboxylase beta chain"/>
    <property type="match status" value="1"/>
</dbReference>
<proteinExistence type="inferred from homology"/>
<comment type="caution">
    <text evidence="9">The sequence shown here is derived from an EMBL/GenBank/DDBJ whole genome shotgun (WGS) entry which is preliminary data.</text>
</comment>
<dbReference type="PROSITE" id="PS50980">
    <property type="entry name" value="COA_CT_NTER"/>
    <property type="match status" value="1"/>
</dbReference>
<dbReference type="PANTHER" id="PTHR22855:SF13">
    <property type="entry name" value="METHYLCROTONOYL-COA CARBOXYLASE BETA CHAIN, MITOCHONDRIAL"/>
    <property type="match status" value="1"/>
</dbReference>
<evidence type="ECO:0000259" key="8">
    <source>
        <dbReference type="PROSITE" id="PS50989"/>
    </source>
</evidence>
<dbReference type="GO" id="GO:1905202">
    <property type="term" value="C:methylcrotonoyl-CoA carboxylase complex"/>
    <property type="evidence" value="ECO:0007669"/>
    <property type="project" value="TreeGrafter"/>
</dbReference>
<sequence>MAWSTVEHLGHILSSQRLCKQSGGVSRGRATVRIARRTLIAQPPRHLVTPQPLRSLVNPTSEDARAKQAYMRAVLDDLNALRIKAKEGGGKEVLERWKARGKGKMGVRERVEALIDPASPFLELSALAAHEVYPDPLPGAGLVTGIGLVAGKKCMIAANDPTVKGGAYYPLTVKKHLRAQQIALENRLPCIYLVESGGAALPFQSEVFPDHDHFGRIFYNMARMSGLGISQISVVHGISVAGGAYMPAMSDVVIIVKNQGRIFLAGPPLVKAATGEIVDEETLGGGEMHTSVSGVADHLATNDAHAIRLARQAVQDLGAASTSNEISAGITTVHAPLYPPAELDSIVPADPRQTYDMREVIARIVDGSEFREFKQEYGKTIITGFAEIHGHKVGIVANAGVLLSPSALKATHFIQLCSQRQIPLLFLVNVSGYMVGESAERGGIAKDGAKMVRAVARAKVPKFTVVVGGMCGRAYSPRFLFMWPNAKICVMGPDQLSSVMQTVSGKRRLPSSLKQGEEDRWVELRGKIQAQSSALYSTARIWDDGIIAPSDTRDVLGLGLELAAEEKASRDTSVTGGQRGEIGADGDVGDWGVFRM</sequence>
<dbReference type="InterPro" id="IPR045190">
    <property type="entry name" value="MCCB/AccD1-like"/>
</dbReference>
<dbReference type="PANTHER" id="PTHR22855">
    <property type="entry name" value="ACETYL, PROPIONYL, PYRUVATE, AND GLUTACONYL CARBOXYLASE-RELATED"/>
    <property type="match status" value="1"/>
</dbReference>
<evidence type="ECO:0000313" key="9">
    <source>
        <dbReference type="EMBL" id="ORY27491.1"/>
    </source>
</evidence>
<dbReference type="InterPro" id="IPR011762">
    <property type="entry name" value="COA_CT_N"/>
</dbReference>
<accession>A0A1Y2AY41</accession>
<dbReference type="SUPFAM" id="SSF52096">
    <property type="entry name" value="ClpP/crotonase"/>
    <property type="match status" value="2"/>
</dbReference>
<comment type="pathway">
    <text evidence="2">Amino-acid degradation; L-leucine degradation; (S)-3-hydroxy-3-methylglutaryl-CoA from 3-isovaleryl-CoA: step 2/3.</text>
</comment>
<feature type="domain" description="CoA carboxyltransferase C-terminal" evidence="8">
    <location>
        <begin position="342"/>
        <end position="568"/>
    </location>
</feature>
<dbReference type="InterPro" id="IPR029045">
    <property type="entry name" value="ClpP/crotonase-like_dom_sf"/>
</dbReference>
<keyword evidence="10" id="KW-1185">Reference proteome</keyword>
<evidence type="ECO:0000256" key="6">
    <source>
        <dbReference type="ARBA" id="ARBA00052347"/>
    </source>
</evidence>
<dbReference type="InterPro" id="IPR034733">
    <property type="entry name" value="AcCoA_carboxyl_beta"/>
</dbReference>